<dbReference type="Pfam" id="PF02615">
    <property type="entry name" value="Ldh_2"/>
    <property type="match status" value="1"/>
</dbReference>
<dbReference type="PANTHER" id="PTHR11091:SF0">
    <property type="entry name" value="MALATE DEHYDROGENASE"/>
    <property type="match status" value="1"/>
</dbReference>
<keyword evidence="2" id="KW-0560">Oxidoreductase</keyword>
<evidence type="ECO:0000313" key="3">
    <source>
        <dbReference type="EMBL" id="MBD3364140.1"/>
    </source>
</evidence>
<reference evidence="3" key="1">
    <citation type="submission" date="2019-11" db="EMBL/GenBank/DDBJ databases">
        <title>Microbial mats filling the niche in hypersaline microbial mats.</title>
        <authorList>
            <person name="Wong H.L."/>
            <person name="Macleod F.I."/>
            <person name="White R.A. III"/>
            <person name="Burns B.P."/>
        </authorList>
    </citation>
    <scope>NUCLEOTIDE SEQUENCE</scope>
    <source>
        <strain evidence="3">Bin_327</strain>
    </source>
</reference>
<dbReference type="AlphaFoldDB" id="A0A9D5QDK3"/>
<sequence>MARVKIEPLRTFTIEVFTKLGMSEENAVITTDVLLASDRRGIASHGVARLKRYVDGIRAGIMKPDAEPEILKETATTLLVDGQAGMGQVVSVKTMRRVIEKARVSGMAAAVIRNSNHYGIAGYCAMTALEHDLIGFSATNSAPLVVPTFGKDAVLGTNPISVAVPAGKERPFVLDMATSTVPRGKLEVYKRLGKRLPPTWATDKDGNPTGNPGQVLKNLLDRAGGGLLPLGGAGEEDRGYKGFDLAAVVEVLSGGLGLASMGREVYGCKGRPPDVSHFLAALDPGAFGDISDFKKRMDSFIRMVKDVPPAEGAERIWIAGEKEAEAEDRNKTEVDIDEPTYDKLIEIGEGLGVEAAFQGSVKS</sequence>
<dbReference type="Gene3D" id="1.10.1530.10">
    <property type="match status" value="1"/>
</dbReference>
<comment type="similarity">
    <text evidence="1">Belongs to the LDH2/MDH2 oxidoreductase family.</text>
</comment>
<dbReference type="GO" id="GO:0016491">
    <property type="term" value="F:oxidoreductase activity"/>
    <property type="evidence" value="ECO:0007669"/>
    <property type="project" value="UniProtKB-KW"/>
</dbReference>
<dbReference type="EMBL" id="WJKJ01000090">
    <property type="protein sequence ID" value="MBD3364140.1"/>
    <property type="molecule type" value="Genomic_DNA"/>
</dbReference>
<gene>
    <name evidence="3" type="ORF">GF359_02890</name>
</gene>
<comment type="caution">
    <text evidence="3">The sequence shown here is derived from an EMBL/GenBank/DDBJ whole genome shotgun (WGS) entry which is preliminary data.</text>
</comment>
<proteinExistence type="inferred from homology"/>
<protein>
    <submittedName>
        <fullName evidence="3">Malate dehydrogenase</fullName>
    </submittedName>
</protein>
<evidence type="ECO:0000256" key="1">
    <source>
        <dbReference type="ARBA" id="ARBA00006056"/>
    </source>
</evidence>
<dbReference type="Gene3D" id="3.30.1370.60">
    <property type="entry name" value="Hypothetical oxidoreductase yiak, domain 2"/>
    <property type="match status" value="1"/>
</dbReference>
<evidence type="ECO:0000313" key="4">
    <source>
        <dbReference type="Proteomes" id="UP000630660"/>
    </source>
</evidence>
<accession>A0A9D5QDK3</accession>
<dbReference type="InterPro" id="IPR003767">
    <property type="entry name" value="Malate/L-lactate_DH-like"/>
</dbReference>
<dbReference type="InterPro" id="IPR043144">
    <property type="entry name" value="Mal/L-sulf/L-lact_DH-like_ah"/>
</dbReference>
<dbReference type="InterPro" id="IPR036111">
    <property type="entry name" value="Mal/L-sulfo/L-lacto_DH-like_sf"/>
</dbReference>
<dbReference type="PANTHER" id="PTHR11091">
    <property type="entry name" value="OXIDOREDUCTASE-RELATED"/>
    <property type="match status" value="1"/>
</dbReference>
<dbReference type="SUPFAM" id="SSF89733">
    <property type="entry name" value="L-sulfolactate dehydrogenase-like"/>
    <property type="match status" value="1"/>
</dbReference>
<evidence type="ECO:0000256" key="2">
    <source>
        <dbReference type="ARBA" id="ARBA00023002"/>
    </source>
</evidence>
<dbReference type="Proteomes" id="UP000630660">
    <property type="component" value="Unassembled WGS sequence"/>
</dbReference>
<organism evidence="3 4">
    <name type="scientific">candidate division WOR-3 bacterium</name>
    <dbReference type="NCBI Taxonomy" id="2052148"/>
    <lineage>
        <taxon>Bacteria</taxon>
        <taxon>Bacteria division WOR-3</taxon>
    </lineage>
</organism>
<dbReference type="InterPro" id="IPR043143">
    <property type="entry name" value="Mal/L-sulf/L-lact_DH-like_NADP"/>
</dbReference>
<name>A0A9D5QDK3_UNCW3</name>